<dbReference type="Proteomes" id="UP001432322">
    <property type="component" value="Unassembled WGS sequence"/>
</dbReference>
<evidence type="ECO:0000256" key="4">
    <source>
        <dbReference type="SAM" id="SignalP"/>
    </source>
</evidence>
<keyword evidence="2" id="KW-0597">Phosphoprotein</keyword>
<evidence type="ECO:0000256" key="3">
    <source>
        <dbReference type="ARBA" id="ARBA00023180"/>
    </source>
</evidence>
<dbReference type="InterPro" id="IPR011042">
    <property type="entry name" value="6-blade_b-propeller_TolB-like"/>
</dbReference>
<reference evidence="6" key="1">
    <citation type="submission" date="2023-10" db="EMBL/GenBank/DDBJ databases">
        <title>Genome assembly of Pristionchus species.</title>
        <authorList>
            <person name="Yoshida K."/>
            <person name="Sommer R.J."/>
        </authorList>
    </citation>
    <scope>NUCLEOTIDE SEQUENCE</scope>
    <source>
        <strain evidence="6">RS5133</strain>
    </source>
</reference>
<evidence type="ECO:0000256" key="2">
    <source>
        <dbReference type="ARBA" id="ARBA00022553"/>
    </source>
</evidence>
<dbReference type="GO" id="GO:0016787">
    <property type="term" value="F:hydrolase activity"/>
    <property type="evidence" value="ECO:0007669"/>
    <property type="project" value="TreeGrafter"/>
</dbReference>
<keyword evidence="4" id="KW-0732">Signal</keyword>
<dbReference type="AlphaFoldDB" id="A0AAV5V659"/>
<comment type="caution">
    <text evidence="6">The sequence shown here is derived from an EMBL/GenBank/DDBJ whole genome shotgun (WGS) entry which is preliminary data.</text>
</comment>
<dbReference type="Pfam" id="PF03088">
    <property type="entry name" value="Str_synth"/>
    <property type="match status" value="1"/>
</dbReference>
<feature type="chain" id="PRO_5043753141" description="Strictosidine synthase conserved region domain-containing protein" evidence="4">
    <location>
        <begin position="25"/>
        <end position="385"/>
    </location>
</feature>
<proteinExistence type="inferred from homology"/>
<evidence type="ECO:0000256" key="1">
    <source>
        <dbReference type="ARBA" id="ARBA00009191"/>
    </source>
</evidence>
<dbReference type="InterPro" id="IPR018119">
    <property type="entry name" value="Strictosidine_synth_cons-reg"/>
</dbReference>
<keyword evidence="3" id="KW-0325">Glycoprotein</keyword>
<comment type="similarity">
    <text evidence="1">Belongs to the strictosidine synthase family.</text>
</comment>
<evidence type="ECO:0000313" key="6">
    <source>
        <dbReference type="EMBL" id="GMT15091.1"/>
    </source>
</evidence>
<gene>
    <name evidence="6" type="ORF">PFISCL1PPCAC_6388</name>
</gene>
<dbReference type="SUPFAM" id="SSF63829">
    <property type="entry name" value="Calcium-dependent phosphotriesterase"/>
    <property type="match status" value="1"/>
</dbReference>
<dbReference type="PANTHER" id="PTHR10426">
    <property type="entry name" value="STRICTOSIDINE SYNTHASE-RELATED"/>
    <property type="match status" value="1"/>
</dbReference>
<feature type="signal peptide" evidence="4">
    <location>
        <begin position="1"/>
        <end position="24"/>
    </location>
</feature>
<feature type="domain" description="Strictosidine synthase conserved region" evidence="5">
    <location>
        <begin position="169"/>
        <end position="255"/>
    </location>
</feature>
<dbReference type="PANTHER" id="PTHR10426:SF88">
    <property type="entry name" value="ADIPOCYTE PLASMA MEMBRANE-ASSOCIATED PROTEIN HEMOMUCIN-RELATED"/>
    <property type="match status" value="1"/>
</dbReference>
<sequence>MGLGNKLFLLSVIVLAVSFYSIHQSKRLAEGSVVAYTLPSPPSLTGPLSINKGLSEVEYILKDEIKGPESMVVDGDTIYTGTHDGRLLKIVGGKIEKEMRLVKVDRKCGDYENEIDCGRPLGMRRLKGEEFIVVDAYKGVFIVDFNSGSKKQLIDGRMPIENDLAAFFNDIDIINDDEFLFTDSSTVYGRKDFMKEILAAKGTGRVIHHTISTGKSKVLLKGLHFANGIQILPDRQSFVVSELTRAKLTRYYFAGPKASQTETFIDNLPGLPDNIRLSSNGTLWVGLASLRMAGKHNALEAMAEYPKIREILLATLPDLILRDVFPHLADKHAIVVQIDLNGKIVSSLHDVNGEKVREVSQITDSGDYLYLGSFKAPYIAKLKKF</sequence>
<accession>A0AAV5V659</accession>
<keyword evidence="7" id="KW-1185">Reference proteome</keyword>
<dbReference type="EMBL" id="BTSY01000002">
    <property type="protein sequence ID" value="GMT15091.1"/>
    <property type="molecule type" value="Genomic_DNA"/>
</dbReference>
<dbReference type="Gene3D" id="2.120.10.30">
    <property type="entry name" value="TolB, C-terminal domain"/>
    <property type="match status" value="1"/>
</dbReference>
<evidence type="ECO:0000259" key="5">
    <source>
        <dbReference type="Pfam" id="PF03088"/>
    </source>
</evidence>
<name>A0AAV5V659_9BILA</name>
<organism evidence="6 7">
    <name type="scientific">Pristionchus fissidentatus</name>
    <dbReference type="NCBI Taxonomy" id="1538716"/>
    <lineage>
        <taxon>Eukaryota</taxon>
        <taxon>Metazoa</taxon>
        <taxon>Ecdysozoa</taxon>
        <taxon>Nematoda</taxon>
        <taxon>Chromadorea</taxon>
        <taxon>Rhabditida</taxon>
        <taxon>Rhabditina</taxon>
        <taxon>Diplogasteromorpha</taxon>
        <taxon>Diplogasteroidea</taxon>
        <taxon>Neodiplogasteridae</taxon>
        <taxon>Pristionchus</taxon>
    </lineage>
</organism>
<protein>
    <recommendedName>
        <fullName evidence="5">Strictosidine synthase conserved region domain-containing protein</fullName>
    </recommendedName>
</protein>
<evidence type="ECO:0000313" key="7">
    <source>
        <dbReference type="Proteomes" id="UP001432322"/>
    </source>
</evidence>
<dbReference type="GO" id="GO:0012505">
    <property type="term" value="C:endomembrane system"/>
    <property type="evidence" value="ECO:0007669"/>
    <property type="project" value="TreeGrafter"/>
</dbReference>
<dbReference type="Pfam" id="PF20067">
    <property type="entry name" value="SSL_N"/>
    <property type="match status" value="1"/>
</dbReference>